<dbReference type="EMBL" id="JACHEM010000012">
    <property type="protein sequence ID" value="MBB6438117.1"/>
    <property type="molecule type" value="Genomic_DNA"/>
</dbReference>
<keyword evidence="2" id="KW-1185">Reference proteome</keyword>
<sequence length="48" mass="5382">MEELVFVGVRILRVCGEVLLNFGDLLALGPEDRKTKRRSHPEADETTA</sequence>
<evidence type="ECO:0000313" key="1">
    <source>
        <dbReference type="EMBL" id="MBB6438117.1"/>
    </source>
</evidence>
<protein>
    <submittedName>
        <fullName evidence="1">Uncharacterized protein</fullName>
    </submittedName>
</protein>
<proteinExistence type="predicted"/>
<dbReference type="Proteomes" id="UP000540423">
    <property type="component" value="Unassembled WGS sequence"/>
</dbReference>
<organism evidence="1 2">
    <name type="scientific">Streptomyces candidus</name>
    <dbReference type="NCBI Taxonomy" id="67283"/>
    <lineage>
        <taxon>Bacteria</taxon>
        <taxon>Bacillati</taxon>
        <taxon>Actinomycetota</taxon>
        <taxon>Actinomycetes</taxon>
        <taxon>Kitasatosporales</taxon>
        <taxon>Streptomycetaceae</taxon>
        <taxon>Streptomyces</taxon>
    </lineage>
</organism>
<dbReference type="RefSeq" id="WP_185033986.1">
    <property type="nucleotide sequence ID" value="NZ_BNBN01000003.1"/>
</dbReference>
<name>A0A7X0LRH5_9ACTN</name>
<comment type="caution">
    <text evidence="1">The sequence shown here is derived from an EMBL/GenBank/DDBJ whole genome shotgun (WGS) entry which is preliminary data.</text>
</comment>
<gene>
    <name evidence="1" type="ORF">HNQ79_004621</name>
</gene>
<accession>A0A7X0LRH5</accession>
<reference evidence="1 2" key="1">
    <citation type="submission" date="2020-08" db="EMBL/GenBank/DDBJ databases">
        <title>Genomic Encyclopedia of Type Strains, Phase IV (KMG-IV): sequencing the most valuable type-strain genomes for metagenomic binning, comparative biology and taxonomic classification.</title>
        <authorList>
            <person name="Goeker M."/>
        </authorList>
    </citation>
    <scope>NUCLEOTIDE SEQUENCE [LARGE SCALE GENOMIC DNA]</scope>
    <source>
        <strain evidence="1 2">DSM 40141</strain>
    </source>
</reference>
<dbReference type="AlphaFoldDB" id="A0A7X0LRH5"/>
<evidence type="ECO:0000313" key="2">
    <source>
        <dbReference type="Proteomes" id="UP000540423"/>
    </source>
</evidence>